<gene>
    <name evidence="2" type="ORF">PPNO1_LOCUS795</name>
</gene>
<reference evidence="2" key="1">
    <citation type="submission" date="2022-11" db="EMBL/GenBank/DDBJ databases">
        <authorList>
            <person name="Scott C."/>
            <person name="Bruce N."/>
        </authorList>
    </citation>
    <scope>NUCLEOTIDE SEQUENCE</scope>
</reference>
<dbReference type="Gene3D" id="3.40.50.300">
    <property type="entry name" value="P-loop containing nucleotide triphosphate hydrolases"/>
    <property type="match status" value="1"/>
</dbReference>
<dbReference type="SUPFAM" id="SSF52540">
    <property type="entry name" value="P-loop containing nucleoside triphosphate hydrolases"/>
    <property type="match status" value="1"/>
</dbReference>
<dbReference type="PANTHER" id="PTHR24030:SF0">
    <property type="entry name" value="PROTEIN CMSS1"/>
    <property type="match status" value="1"/>
</dbReference>
<dbReference type="GO" id="GO:0005634">
    <property type="term" value="C:nucleus"/>
    <property type="evidence" value="ECO:0007669"/>
    <property type="project" value="TreeGrafter"/>
</dbReference>
<name>A0A9P1M772_9PEZI</name>
<sequence length="252" mass="27540">MSSESRPNKRPAPDSGDTGSKKKRRRKPKHSAEDDELIDLEIGVNGAIAKMDSQLLADHLAQRTSRFGTDLSPVELSDLSISAVSIQDTTSWKEQRITDRLPDFLEKFTGDPASLSKAPKATGAPHTLIVTGGGLRAANVVRAVRKFQSKDNTVAKLFAKHMKIEEQVGFLGKSRAGIGVGTPARLSDLIENGALSLTHLKRIVVDASHVDQKKRGVMDMKDTMIPLARLLSRKALKDRYAAAEKSVDLLFY</sequence>
<dbReference type="Proteomes" id="UP000838763">
    <property type="component" value="Unassembled WGS sequence"/>
</dbReference>
<evidence type="ECO:0008006" key="4">
    <source>
        <dbReference type="Google" id="ProtNLM"/>
    </source>
</evidence>
<protein>
    <recommendedName>
        <fullName evidence="4">Protein CMS1</fullName>
    </recommendedName>
</protein>
<dbReference type="EMBL" id="CALLCH030000001">
    <property type="protein sequence ID" value="CAI4210999.1"/>
    <property type="molecule type" value="Genomic_DNA"/>
</dbReference>
<keyword evidence="3" id="KW-1185">Reference proteome</keyword>
<dbReference type="AlphaFoldDB" id="A0A9P1M772"/>
<evidence type="ECO:0000256" key="1">
    <source>
        <dbReference type="SAM" id="MobiDB-lite"/>
    </source>
</evidence>
<organism evidence="2 3">
    <name type="scientific">Parascedosporium putredinis</name>
    <dbReference type="NCBI Taxonomy" id="1442378"/>
    <lineage>
        <taxon>Eukaryota</taxon>
        <taxon>Fungi</taxon>
        <taxon>Dikarya</taxon>
        <taxon>Ascomycota</taxon>
        <taxon>Pezizomycotina</taxon>
        <taxon>Sordariomycetes</taxon>
        <taxon>Hypocreomycetidae</taxon>
        <taxon>Microascales</taxon>
        <taxon>Microascaceae</taxon>
        <taxon>Parascedosporium</taxon>
    </lineage>
</organism>
<dbReference type="PANTHER" id="PTHR24030">
    <property type="entry name" value="PROTEIN CMSS1"/>
    <property type="match status" value="1"/>
</dbReference>
<dbReference type="InterPro" id="IPR032704">
    <property type="entry name" value="Cms1"/>
</dbReference>
<dbReference type="InterPro" id="IPR027417">
    <property type="entry name" value="P-loop_NTPase"/>
</dbReference>
<dbReference type="Pfam" id="PF14617">
    <property type="entry name" value="CMS1"/>
    <property type="match status" value="1"/>
</dbReference>
<dbReference type="GO" id="GO:0030686">
    <property type="term" value="C:90S preribosome"/>
    <property type="evidence" value="ECO:0007669"/>
    <property type="project" value="TreeGrafter"/>
</dbReference>
<comment type="caution">
    <text evidence="2">The sequence shown here is derived from an EMBL/GenBank/DDBJ whole genome shotgun (WGS) entry which is preliminary data.</text>
</comment>
<proteinExistence type="predicted"/>
<feature type="region of interest" description="Disordered" evidence="1">
    <location>
        <begin position="1"/>
        <end position="35"/>
    </location>
</feature>
<accession>A0A9P1M772</accession>
<evidence type="ECO:0000313" key="2">
    <source>
        <dbReference type="EMBL" id="CAI4210999.1"/>
    </source>
</evidence>
<evidence type="ECO:0000313" key="3">
    <source>
        <dbReference type="Proteomes" id="UP000838763"/>
    </source>
</evidence>
<dbReference type="OrthoDB" id="1929311at2759"/>